<dbReference type="Proteomes" id="UP000214688">
    <property type="component" value="Chromosome"/>
</dbReference>
<reference evidence="1 2" key="1">
    <citation type="journal article" date="2015" name="Int. J. Syst. Evol. Microbiol.">
        <title>Tumebacillus algifaecis sp. nov., isolated from decomposing algal scum.</title>
        <authorList>
            <person name="Wu Y.F."/>
            <person name="Zhang B."/>
            <person name="Xing P."/>
            <person name="Wu Q.L."/>
            <person name="Liu S.J."/>
        </authorList>
    </citation>
    <scope>NUCLEOTIDE SEQUENCE [LARGE SCALE GENOMIC DNA]</scope>
    <source>
        <strain evidence="1 2">THMBR28</strain>
    </source>
</reference>
<protein>
    <submittedName>
        <fullName evidence="1">Uncharacterized protein</fullName>
    </submittedName>
</protein>
<evidence type="ECO:0000313" key="2">
    <source>
        <dbReference type="Proteomes" id="UP000214688"/>
    </source>
</evidence>
<name>A0A223D0R1_9BACL</name>
<proteinExistence type="predicted"/>
<dbReference type="RefSeq" id="WP_094236450.1">
    <property type="nucleotide sequence ID" value="NZ_CP022657.1"/>
</dbReference>
<dbReference type="AlphaFoldDB" id="A0A223D0R1"/>
<sequence length="195" mass="22570">MRNFAEELAYWYFRLNGFFLIENYVLHRQGHEMPYNADIDLLGVRHKYSYEAVERRQFDPDPNLMRHFQPNKHIGILCEVKSGNATPANINLSKKERLLSAVERIGFFSRDKSDAIASDLVHKKTSAGTYHQVGKILLTKDGIQRDDFICLKLLDVEQFLIAHLQKNLREKAGGKLFFPAGLIQYLMWKVEEGLG</sequence>
<dbReference type="EMBL" id="CP022657">
    <property type="protein sequence ID" value="ASS75202.1"/>
    <property type="molecule type" value="Genomic_DNA"/>
</dbReference>
<gene>
    <name evidence="1" type="ORF">CIG75_09555</name>
</gene>
<dbReference type="KEGG" id="tab:CIG75_09555"/>
<dbReference type="OrthoDB" id="3078186at2"/>
<evidence type="ECO:0000313" key="1">
    <source>
        <dbReference type="EMBL" id="ASS75202.1"/>
    </source>
</evidence>
<keyword evidence="2" id="KW-1185">Reference proteome</keyword>
<organism evidence="1 2">
    <name type="scientific">Tumebacillus algifaecis</name>
    <dbReference type="NCBI Taxonomy" id="1214604"/>
    <lineage>
        <taxon>Bacteria</taxon>
        <taxon>Bacillati</taxon>
        <taxon>Bacillota</taxon>
        <taxon>Bacilli</taxon>
        <taxon>Bacillales</taxon>
        <taxon>Alicyclobacillaceae</taxon>
        <taxon>Tumebacillus</taxon>
    </lineage>
</organism>
<accession>A0A223D0R1</accession>